<organism evidence="1 2">
    <name type="scientific">Peribacillus deserti</name>
    <dbReference type="NCBI Taxonomy" id="673318"/>
    <lineage>
        <taxon>Bacteria</taxon>
        <taxon>Bacillati</taxon>
        <taxon>Bacillota</taxon>
        <taxon>Bacilli</taxon>
        <taxon>Bacillales</taxon>
        <taxon>Bacillaceae</taxon>
        <taxon>Peribacillus</taxon>
    </lineage>
</organism>
<dbReference type="Pfam" id="PF20119">
    <property type="entry name" value="DUF6509"/>
    <property type="match status" value="1"/>
</dbReference>
<evidence type="ECO:0000313" key="2">
    <source>
        <dbReference type="Proteomes" id="UP000823486"/>
    </source>
</evidence>
<evidence type="ECO:0000313" key="1">
    <source>
        <dbReference type="EMBL" id="MBM7691348.1"/>
    </source>
</evidence>
<reference evidence="1 2" key="1">
    <citation type="submission" date="2021-01" db="EMBL/GenBank/DDBJ databases">
        <title>Genomic Encyclopedia of Type Strains, Phase IV (KMG-IV): sequencing the most valuable type-strain genomes for metagenomic binning, comparative biology and taxonomic classification.</title>
        <authorList>
            <person name="Goeker M."/>
        </authorList>
    </citation>
    <scope>NUCLEOTIDE SEQUENCE [LARGE SCALE GENOMIC DNA]</scope>
    <source>
        <strain evidence="1 2">DSM 105482</strain>
    </source>
</reference>
<protein>
    <recommendedName>
        <fullName evidence="3">Pullulanase</fullName>
    </recommendedName>
</protein>
<gene>
    <name evidence="1" type="ORF">JOC77_000753</name>
</gene>
<dbReference type="Proteomes" id="UP000823486">
    <property type="component" value="Unassembled WGS sequence"/>
</dbReference>
<sequence length="107" mass="12814">MIKLRRKELLWMLTIINHEAEEIKDPFGILSGRRFEFYLQVEVPEDDELYMENGIYIRVVFSVDEGKSSIIKYDLYEYVTNAYLDYELEEEEEELIAEYCLSQLPGE</sequence>
<keyword evidence="2" id="KW-1185">Reference proteome</keyword>
<name>A0ABS2QDY6_9BACI</name>
<comment type="caution">
    <text evidence="1">The sequence shown here is derived from an EMBL/GenBank/DDBJ whole genome shotgun (WGS) entry which is preliminary data.</text>
</comment>
<dbReference type="RefSeq" id="WP_338047169.1">
    <property type="nucleotide sequence ID" value="NZ_JAFBFI010000002.1"/>
</dbReference>
<proteinExistence type="predicted"/>
<evidence type="ECO:0008006" key="3">
    <source>
        <dbReference type="Google" id="ProtNLM"/>
    </source>
</evidence>
<accession>A0ABS2QDY6</accession>
<dbReference type="InterPro" id="IPR045424">
    <property type="entry name" value="DUF6509"/>
</dbReference>
<dbReference type="EMBL" id="JAFBFI010000002">
    <property type="protein sequence ID" value="MBM7691348.1"/>
    <property type="molecule type" value="Genomic_DNA"/>
</dbReference>